<keyword evidence="8" id="KW-1185">Reference proteome</keyword>
<organism evidence="7 8">
    <name type="scientific">Aspergillus pseudoustus</name>
    <dbReference type="NCBI Taxonomy" id="1810923"/>
    <lineage>
        <taxon>Eukaryota</taxon>
        <taxon>Fungi</taxon>
        <taxon>Dikarya</taxon>
        <taxon>Ascomycota</taxon>
        <taxon>Pezizomycotina</taxon>
        <taxon>Eurotiomycetes</taxon>
        <taxon>Eurotiomycetidae</taxon>
        <taxon>Eurotiales</taxon>
        <taxon>Aspergillaceae</taxon>
        <taxon>Aspergillus</taxon>
        <taxon>Aspergillus subgen. Nidulantes</taxon>
    </lineage>
</organism>
<evidence type="ECO:0000313" key="8">
    <source>
        <dbReference type="Proteomes" id="UP001610446"/>
    </source>
</evidence>
<feature type="transmembrane region" description="Helical" evidence="6">
    <location>
        <begin position="350"/>
        <end position="372"/>
    </location>
</feature>
<evidence type="ECO:0000256" key="6">
    <source>
        <dbReference type="SAM" id="Phobius"/>
    </source>
</evidence>
<comment type="caution">
    <text evidence="7">The sequence shown here is derived from an EMBL/GenBank/DDBJ whole genome shotgun (WGS) entry which is preliminary data.</text>
</comment>
<keyword evidence="5" id="KW-0175">Coiled coil</keyword>
<protein>
    <submittedName>
        <fullName evidence="7">Uncharacterized protein</fullName>
    </submittedName>
</protein>
<keyword evidence="3 6" id="KW-1133">Transmembrane helix</keyword>
<comment type="subcellular location">
    <subcellularLocation>
        <location evidence="1">Cell membrane</location>
        <topology evidence="1">Multi-pass membrane protein</topology>
    </subcellularLocation>
</comment>
<evidence type="ECO:0000313" key="7">
    <source>
        <dbReference type="EMBL" id="KAL2857328.1"/>
    </source>
</evidence>
<evidence type="ECO:0000256" key="4">
    <source>
        <dbReference type="ARBA" id="ARBA00023136"/>
    </source>
</evidence>
<keyword evidence="2 6" id="KW-0812">Transmembrane</keyword>
<evidence type="ECO:0000256" key="1">
    <source>
        <dbReference type="ARBA" id="ARBA00004651"/>
    </source>
</evidence>
<reference evidence="7 8" key="1">
    <citation type="submission" date="2024-07" db="EMBL/GenBank/DDBJ databases">
        <title>Section-level genome sequencing and comparative genomics of Aspergillus sections Usti and Cavernicolus.</title>
        <authorList>
            <consortium name="Lawrence Berkeley National Laboratory"/>
            <person name="Nybo J.L."/>
            <person name="Vesth T.C."/>
            <person name="Theobald S."/>
            <person name="Frisvad J.C."/>
            <person name="Larsen T.O."/>
            <person name="Kjaerboelling I."/>
            <person name="Rothschild-Mancinelli K."/>
            <person name="Lyhne E.K."/>
            <person name="Kogle M.E."/>
            <person name="Barry K."/>
            <person name="Clum A."/>
            <person name="Na H."/>
            <person name="Ledsgaard L."/>
            <person name="Lin J."/>
            <person name="Lipzen A."/>
            <person name="Kuo A."/>
            <person name="Riley R."/>
            <person name="Mondo S."/>
            <person name="Labutti K."/>
            <person name="Haridas S."/>
            <person name="Pangalinan J."/>
            <person name="Salamov A.A."/>
            <person name="Simmons B.A."/>
            <person name="Magnuson J.K."/>
            <person name="Chen J."/>
            <person name="Drula E."/>
            <person name="Henrissat B."/>
            <person name="Wiebenga A."/>
            <person name="Lubbers R.J."/>
            <person name="Gomes A.C."/>
            <person name="Makela M.R."/>
            <person name="Stajich J."/>
            <person name="Grigoriev I.V."/>
            <person name="Mortensen U.H."/>
            <person name="De Vries R.P."/>
            <person name="Baker S.E."/>
            <person name="Andersen M.R."/>
        </authorList>
    </citation>
    <scope>NUCLEOTIDE SEQUENCE [LARGE SCALE GENOMIC DNA]</scope>
    <source>
        <strain evidence="7 8">CBS 123904</strain>
    </source>
</reference>
<evidence type="ECO:0000256" key="3">
    <source>
        <dbReference type="ARBA" id="ARBA00022989"/>
    </source>
</evidence>
<keyword evidence="4 6" id="KW-0472">Membrane</keyword>
<gene>
    <name evidence="7" type="ORF">BJY01DRAFT_137785</name>
</gene>
<feature type="coiled-coil region" evidence="5">
    <location>
        <begin position="215"/>
        <end position="281"/>
    </location>
</feature>
<evidence type="ECO:0000256" key="5">
    <source>
        <dbReference type="SAM" id="Coils"/>
    </source>
</evidence>
<dbReference type="PANTHER" id="PTHR46494">
    <property type="entry name" value="CORA FAMILY METAL ION TRANSPORTER (EUROFUNG)"/>
    <property type="match status" value="1"/>
</dbReference>
<dbReference type="Proteomes" id="UP001610446">
    <property type="component" value="Unassembled WGS sequence"/>
</dbReference>
<feature type="transmembrane region" description="Helical" evidence="6">
    <location>
        <begin position="311"/>
        <end position="330"/>
    </location>
</feature>
<name>A0ABR4KYI7_9EURO</name>
<proteinExistence type="predicted"/>
<dbReference type="InterPro" id="IPR045863">
    <property type="entry name" value="CorA_TM1_TM2"/>
</dbReference>
<dbReference type="Gene3D" id="1.20.58.340">
    <property type="entry name" value="Magnesium transport protein CorA, transmembrane region"/>
    <property type="match status" value="1"/>
</dbReference>
<dbReference type="EMBL" id="JBFXLU010000004">
    <property type="protein sequence ID" value="KAL2857328.1"/>
    <property type="molecule type" value="Genomic_DNA"/>
</dbReference>
<accession>A0ABR4KYI7</accession>
<sequence>MGNAPKPPAVPHEVIQILEETEPNHWEKCGWDLEILESKPNSNVVVFATERFQELPDYKRYKFRFHEEFWQVMDGDINGSFHCDYAITDDHRVSPKVSWSCFKIKEVQTATKYDWIQPTVHVDWDPVTGRQVVYVFGLPPKVHRILLKRIPGPEERRRNPFCWHAAFSRIILELYDTAFWMLRNLVREHEKARSDENHKPKEKNFPLLHDIARHLFHYNETIEVAEHTLKALTEEQAHWRREDAVTVQRNIDTCIKTFQDIKREEKRAHSLKTRSKSLNDRHQNEINLAFNLVSQGFGRDARTDSNMMKTVAVVSMVYLPGTFVSGLFGTNFFSFQADPPNTWITSDKFWIYWLVTIPLTLLTMFVWAIWHWREVYPRWFKRAIHGNPNKSDDDDAKDSPPGGNNTFREKTESFLSIQRVATAFGLRQVQRQETV</sequence>
<dbReference type="PANTHER" id="PTHR46494:SF1">
    <property type="entry name" value="CORA FAMILY METAL ION TRANSPORTER (EUROFUNG)"/>
    <property type="match status" value="1"/>
</dbReference>
<dbReference type="SUPFAM" id="SSF144083">
    <property type="entry name" value="Magnesium transport protein CorA, transmembrane region"/>
    <property type="match status" value="1"/>
</dbReference>
<evidence type="ECO:0000256" key="2">
    <source>
        <dbReference type="ARBA" id="ARBA00022692"/>
    </source>
</evidence>